<evidence type="ECO:0000313" key="4">
    <source>
        <dbReference type="EMBL" id="TGD81865.1"/>
    </source>
</evidence>
<dbReference type="GO" id="GO:0006777">
    <property type="term" value="P:Mo-molybdopterin cofactor biosynthetic process"/>
    <property type="evidence" value="ECO:0007669"/>
    <property type="project" value="UniProtKB-UniRule"/>
</dbReference>
<reference evidence="4 5" key="1">
    <citation type="submission" date="2019-04" db="EMBL/GenBank/DDBJ databases">
        <authorList>
            <person name="Feng G."/>
            <person name="Zhang J."/>
            <person name="Zhu H."/>
        </authorList>
    </citation>
    <scope>NUCLEOTIDE SEQUENCE [LARGE SCALE GENOMIC DNA]</scope>
    <source>
        <strain evidence="4 5">JCM 19491</strain>
    </source>
</reference>
<feature type="active site" description="Cysteine persulfide intermediate" evidence="3">
    <location>
        <position position="129"/>
    </location>
</feature>
<dbReference type="GO" id="GO:0097163">
    <property type="term" value="F:sulfur carrier activity"/>
    <property type="evidence" value="ECO:0007669"/>
    <property type="project" value="UniProtKB-UniRule"/>
</dbReference>
<dbReference type="RefSeq" id="WP_135530243.1">
    <property type="nucleotide sequence ID" value="NZ_SRKZ01000002.1"/>
</dbReference>
<comment type="subcellular location">
    <subcellularLocation>
        <location evidence="3">Cytoplasm</location>
    </subcellularLocation>
</comment>
<evidence type="ECO:0000313" key="5">
    <source>
        <dbReference type="Proteomes" id="UP000298284"/>
    </source>
</evidence>
<keyword evidence="2 3" id="KW-0501">Molybdenum cofactor biosynthesis</keyword>
<keyword evidence="4" id="KW-0808">Transferase</keyword>
<dbReference type="OrthoDB" id="9782042at2"/>
<dbReference type="SUPFAM" id="SSF53927">
    <property type="entry name" value="Cytidine deaminase-like"/>
    <property type="match status" value="1"/>
</dbReference>
<gene>
    <name evidence="3 4" type="primary">fdhD</name>
    <name evidence="4" type="ORF">EU557_10060</name>
</gene>
<comment type="function">
    <text evidence="3">Required for formate dehydrogenase (FDH) activity. Acts as a sulfur carrier protein that transfers sulfur from IscS to the molybdenum cofactor prior to its insertion into FDH.</text>
</comment>
<organism evidence="4 5">
    <name type="scientific">Hymenobacter wooponensis</name>
    <dbReference type="NCBI Taxonomy" id="1525360"/>
    <lineage>
        <taxon>Bacteria</taxon>
        <taxon>Pseudomonadati</taxon>
        <taxon>Bacteroidota</taxon>
        <taxon>Cytophagia</taxon>
        <taxon>Cytophagales</taxon>
        <taxon>Hymenobacteraceae</taxon>
        <taxon>Hymenobacter</taxon>
    </lineage>
</organism>
<dbReference type="InterPro" id="IPR003786">
    <property type="entry name" value="FdhD"/>
</dbReference>
<dbReference type="NCBIfam" id="NF001943">
    <property type="entry name" value="PRK00724.1-2"/>
    <property type="match status" value="1"/>
</dbReference>
<dbReference type="Gene3D" id="3.40.140.10">
    <property type="entry name" value="Cytidine Deaminase, domain 2"/>
    <property type="match status" value="1"/>
</dbReference>
<evidence type="ECO:0000256" key="3">
    <source>
        <dbReference type="HAMAP-Rule" id="MF_00187"/>
    </source>
</evidence>
<comment type="similarity">
    <text evidence="3">Belongs to the FdhD family.</text>
</comment>
<sequence length="305" mass="32757">MSAPVFLPPTSYDYVTVHKVQGEEITQASDVLAAEEPLEIRVGYGPSGQREHRTLSITMRTPGHDFELAAGFLLTEGIIRNRQELQGVIYCPDVEKEEERENVVRAELAPTAAVDLPRLERHFYTSSSCGVCGKTSIDAVHAAACPVLPTQGPYVDPAVIHQLPERQRAAQALFEQTGGLHAAALFSPEGELLLLREDVGRHNALDKVIGAALLQEMLPLHNSVLLVSGRASFELVQKAAVAGIPVLTAVGAPSSLAVAAAKNFGMTLCGFVRQGRYNVYCHEWRLNATITSDGAAASDSHTLAS</sequence>
<evidence type="ECO:0000256" key="1">
    <source>
        <dbReference type="ARBA" id="ARBA00022490"/>
    </source>
</evidence>
<proteinExistence type="inferred from homology"/>
<dbReference type="AlphaFoldDB" id="A0A4Z0MRU3"/>
<dbReference type="GO" id="GO:0016783">
    <property type="term" value="F:sulfurtransferase activity"/>
    <property type="evidence" value="ECO:0007669"/>
    <property type="project" value="InterPro"/>
</dbReference>
<dbReference type="EMBL" id="SRKZ01000002">
    <property type="protein sequence ID" value="TGD81865.1"/>
    <property type="molecule type" value="Genomic_DNA"/>
</dbReference>
<accession>A0A4Z0MRU3</accession>
<dbReference type="Pfam" id="PF02634">
    <property type="entry name" value="FdhD-NarQ"/>
    <property type="match status" value="1"/>
</dbReference>
<dbReference type="GO" id="GO:0005737">
    <property type="term" value="C:cytoplasm"/>
    <property type="evidence" value="ECO:0007669"/>
    <property type="project" value="UniProtKB-SubCell"/>
</dbReference>
<dbReference type="HAMAP" id="MF_00187">
    <property type="entry name" value="FdhD"/>
    <property type="match status" value="1"/>
</dbReference>
<dbReference type="PANTHER" id="PTHR30592:SF1">
    <property type="entry name" value="SULFUR CARRIER PROTEIN FDHD"/>
    <property type="match status" value="1"/>
</dbReference>
<dbReference type="Gene3D" id="3.10.20.10">
    <property type="match status" value="1"/>
</dbReference>
<feature type="binding site" evidence="3">
    <location>
        <begin position="271"/>
        <end position="276"/>
    </location>
    <ligand>
        <name>Mo-bis(molybdopterin guanine dinucleotide)</name>
        <dbReference type="ChEBI" id="CHEBI:60539"/>
    </ligand>
</feature>
<comment type="caution">
    <text evidence="4">The sequence shown here is derived from an EMBL/GenBank/DDBJ whole genome shotgun (WGS) entry which is preliminary data.</text>
</comment>
<dbReference type="NCBIfam" id="TIGR00129">
    <property type="entry name" value="fdhD_narQ"/>
    <property type="match status" value="1"/>
</dbReference>
<evidence type="ECO:0000256" key="2">
    <source>
        <dbReference type="ARBA" id="ARBA00023150"/>
    </source>
</evidence>
<keyword evidence="5" id="KW-1185">Reference proteome</keyword>
<dbReference type="Proteomes" id="UP000298284">
    <property type="component" value="Unassembled WGS sequence"/>
</dbReference>
<dbReference type="PANTHER" id="PTHR30592">
    <property type="entry name" value="FORMATE DEHYDROGENASE"/>
    <property type="match status" value="1"/>
</dbReference>
<dbReference type="InterPro" id="IPR016193">
    <property type="entry name" value="Cytidine_deaminase-like"/>
</dbReference>
<dbReference type="PIRSF" id="PIRSF015626">
    <property type="entry name" value="FdhD"/>
    <property type="match status" value="1"/>
</dbReference>
<protein>
    <recommendedName>
        <fullName evidence="3">Sulfur carrier protein FdhD</fullName>
    </recommendedName>
</protein>
<name>A0A4Z0MRU3_9BACT</name>
<keyword evidence="1 3" id="KW-0963">Cytoplasm</keyword>